<feature type="transmembrane region" description="Helical" evidence="9">
    <location>
        <begin position="9"/>
        <end position="30"/>
    </location>
</feature>
<dbReference type="Gene3D" id="2.40.50.100">
    <property type="match status" value="1"/>
</dbReference>
<feature type="domain" description="AprE-like long alpha-helical hairpin" evidence="11">
    <location>
        <begin position="85"/>
        <end position="273"/>
    </location>
</feature>
<dbReference type="PRINTS" id="PR01490">
    <property type="entry name" value="RTXTOXIND"/>
</dbReference>
<evidence type="ECO:0000259" key="11">
    <source>
        <dbReference type="Pfam" id="PF25994"/>
    </source>
</evidence>
<evidence type="ECO:0000256" key="5">
    <source>
        <dbReference type="ARBA" id="ARBA00022519"/>
    </source>
</evidence>
<name>A0A521E7Z2_9RHOB</name>
<feature type="domain" description="AprE-like beta-barrel" evidence="12">
    <location>
        <begin position="316"/>
        <end position="406"/>
    </location>
</feature>
<keyword evidence="14" id="KW-1185">Reference proteome</keyword>
<evidence type="ECO:0000256" key="4">
    <source>
        <dbReference type="ARBA" id="ARBA00022475"/>
    </source>
</evidence>
<evidence type="ECO:0000256" key="2">
    <source>
        <dbReference type="ARBA" id="ARBA00009477"/>
    </source>
</evidence>
<dbReference type="PANTHER" id="PTHR30386">
    <property type="entry name" value="MEMBRANE FUSION SUBUNIT OF EMRAB-TOLC MULTIDRUG EFFLUX PUMP"/>
    <property type="match status" value="1"/>
</dbReference>
<keyword evidence="10" id="KW-0175">Coiled coil</keyword>
<dbReference type="PANTHER" id="PTHR30386:SF17">
    <property type="entry name" value="ALKALINE PROTEASE SECRETION PROTEIN APRE"/>
    <property type="match status" value="1"/>
</dbReference>
<keyword evidence="3 9" id="KW-0813">Transport</keyword>
<dbReference type="Gene3D" id="2.40.30.170">
    <property type="match status" value="1"/>
</dbReference>
<proteinExistence type="inferred from homology"/>
<sequence>MKGKSIRPVVIAGSIVVFLTFGVLGGWASVAKLDSAVVAPGTITLDSNRKVIQHLEGGIVEEILVREADQVKQGDVLLRLNNIEARSNLDVIQLRLSVARITEARLLAERNVEEDVQFPEEFSGDLSTAVKAALMDQQELFEDRRNILQSQVEIFESRIAQTKEQIDGLGMQKSALERRLENYQSLVERMTSGEEKGLVQSNLLSQRRDELIDIEANLGRIVSEIAQAKNAVSVTELELLQAKQQYRERANTDLEKVRAEISELKERGKVVEDVLLRTEIVAPEAGNIQNLKVHTLGSVIRPGDILMELVPDDDEMIITAQVSPTDIDNVHPGLITEVRFSAFKTRLTPIVLGKVETVSRDVITPSSGDAPPYYLARIKVPDEDIPEDIRDRITAGMPVDTVIATGERRVVTYLAAPVMDAIRKSLIEE</sequence>
<dbReference type="AlphaFoldDB" id="A0A521E7Z2"/>
<comment type="subcellular location">
    <subcellularLocation>
        <location evidence="1 9">Cell inner membrane</location>
        <topology evidence="1 9">Single-pass membrane protein</topology>
    </subcellularLocation>
</comment>
<gene>
    <name evidence="13" type="ORF">SAMN06265173_1158</name>
</gene>
<evidence type="ECO:0000256" key="7">
    <source>
        <dbReference type="ARBA" id="ARBA00022989"/>
    </source>
</evidence>
<keyword evidence="6 9" id="KW-0812">Transmembrane</keyword>
<keyword evidence="4 9" id="KW-1003">Cell membrane</keyword>
<comment type="similarity">
    <text evidence="2 9">Belongs to the membrane fusion protein (MFP) (TC 8.A.1) family.</text>
</comment>
<dbReference type="Pfam" id="PF26002">
    <property type="entry name" value="Beta-barrel_AprE"/>
    <property type="match status" value="1"/>
</dbReference>
<keyword evidence="5 9" id="KW-0997">Cell inner membrane</keyword>
<evidence type="ECO:0000256" key="10">
    <source>
        <dbReference type="SAM" id="Coils"/>
    </source>
</evidence>
<evidence type="ECO:0000259" key="12">
    <source>
        <dbReference type="Pfam" id="PF26002"/>
    </source>
</evidence>
<evidence type="ECO:0000313" key="14">
    <source>
        <dbReference type="Proteomes" id="UP000316030"/>
    </source>
</evidence>
<dbReference type="NCBIfam" id="TIGR01843">
    <property type="entry name" value="type_I_hlyD"/>
    <property type="match status" value="1"/>
</dbReference>
<dbReference type="EMBL" id="FXTO01000015">
    <property type="protein sequence ID" value="SMO80066.1"/>
    <property type="molecule type" value="Genomic_DNA"/>
</dbReference>
<evidence type="ECO:0000256" key="8">
    <source>
        <dbReference type="ARBA" id="ARBA00023136"/>
    </source>
</evidence>
<organism evidence="13 14">
    <name type="scientific">Thalassovita litoralis</name>
    <dbReference type="NCBI Taxonomy" id="1010611"/>
    <lineage>
        <taxon>Bacteria</taxon>
        <taxon>Pseudomonadati</taxon>
        <taxon>Pseudomonadota</taxon>
        <taxon>Alphaproteobacteria</taxon>
        <taxon>Rhodobacterales</taxon>
        <taxon>Roseobacteraceae</taxon>
        <taxon>Thalassovita</taxon>
    </lineage>
</organism>
<evidence type="ECO:0000313" key="13">
    <source>
        <dbReference type="EMBL" id="SMO80066.1"/>
    </source>
</evidence>
<dbReference type="GO" id="GO:0005886">
    <property type="term" value="C:plasma membrane"/>
    <property type="evidence" value="ECO:0007669"/>
    <property type="project" value="UniProtKB-SubCell"/>
</dbReference>
<dbReference type="InterPro" id="IPR010129">
    <property type="entry name" value="T1SS_HlyD"/>
</dbReference>
<evidence type="ECO:0000256" key="9">
    <source>
        <dbReference type="RuleBase" id="RU365093"/>
    </source>
</evidence>
<dbReference type="GO" id="GO:0015031">
    <property type="term" value="P:protein transport"/>
    <property type="evidence" value="ECO:0007669"/>
    <property type="project" value="InterPro"/>
</dbReference>
<feature type="coiled-coil region" evidence="10">
    <location>
        <begin position="225"/>
        <end position="274"/>
    </location>
</feature>
<dbReference type="Proteomes" id="UP000316030">
    <property type="component" value="Unassembled WGS sequence"/>
</dbReference>
<dbReference type="Pfam" id="PF25994">
    <property type="entry name" value="HH_AprE"/>
    <property type="match status" value="1"/>
</dbReference>
<dbReference type="InterPro" id="IPR058982">
    <property type="entry name" value="Beta-barrel_AprE"/>
</dbReference>
<keyword evidence="8 9" id="KW-0472">Membrane</keyword>
<reference evidence="13 14" key="1">
    <citation type="submission" date="2017-05" db="EMBL/GenBank/DDBJ databases">
        <authorList>
            <person name="Varghese N."/>
            <person name="Submissions S."/>
        </authorList>
    </citation>
    <scope>NUCLEOTIDE SEQUENCE [LARGE SCALE GENOMIC DNA]</scope>
    <source>
        <strain evidence="13 14">DSM 29506</strain>
    </source>
</reference>
<evidence type="ECO:0000256" key="6">
    <source>
        <dbReference type="ARBA" id="ARBA00022692"/>
    </source>
</evidence>
<protein>
    <recommendedName>
        <fullName evidence="9">Membrane fusion protein (MFP) family protein</fullName>
    </recommendedName>
</protein>
<evidence type="ECO:0000256" key="1">
    <source>
        <dbReference type="ARBA" id="ARBA00004377"/>
    </source>
</evidence>
<feature type="coiled-coil region" evidence="10">
    <location>
        <begin position="145"/>
        <end position="193"/>
    </location>
</feature>
<dbReference type="OrthoDB" id="9810980at2"/>
<accession>A0A521E7Z2</accession>
<evidence type="ECO:0000256" key="3">
    <source>
        <dbReference type="ARBA" id="ARBA00022448"/>
    </source>
</evidence>
<dbReference type="InterPro" id="IPR058781">
    <property type="entry name" value="HH_AprE-like"/>
</dbReference>
<dbReference type="RefSeq" id="WP_142493729.1">
    <property type="nucleotide sequence ID" value="NZ_FXTO01000015.1"/>
</dbReference>
<keyword evidence="7 9" id="KW-1133">Transmembrane helix</keyword>
<dbReference type="InterPro" id="IPR050739">
    <property type="entry name" value="MFP"/>
</dbReference>